<reference evidence="3" key="1">
    <citation type="journal article" date="2016" name="Nat. Commun.">
        <title>Genome analysis of three Pneumocystis species reveals adaptation mechanisms to life exclusively in mammalian hosts.</title>
        <authorList>
            <person name="Ma L."/>
            <person name="Chen Z."/>
            <person name="Huang D.W."/>
            <person name="Kutty G."/>
            <person name="Ishihara M."/>
            <person name="Wang H."/>
            <person name="Abouelleil A."/>
            <person name="Bishop L."/>
            <person name="Davey E."/>
            <person name="Deng R."/>
            <person name="Deng X."/>
            <person name="Fan L."/>
            <person name="Fantoni G."/>
            <person name="Fitzgerald M."/>
            <person name="Gogineni E."/>
            <person name="Goldberg J.M."/>
            <person name="Handley G."/>
            <person name="Hu X."/>
            <person name="Huber C."/>
            <person name="Jiao X."/>
            <person name="Jones K."/>
            <person name="Levin J.Z."/>
            <person name="Liu Y."/>
            <person name="Macdonald P."/>
            <person name="Melnikov A."/>
            <person name="Raley C."/>
            <person name="Sassi M."/>
            <person name="Sherman B.T."/>
            <person name="Song X."/>
            <person name="Sykes S."/>
            <person name="Tran B."/>
            <person name="Walsh L."/>
            <person name="Xia Y."/>
            <person name="Yang J."/>
            <person name="Young S."/>
            <person name="Zeng Q."/>
            <person name="Zheng X."/>
            <person name="Stephens R."/>
            <person name="Nusbaum C."/>
            <person name="Birren B.W."/>
            <person name="Azadi P."/>
            <person name="Lempicki R.A."/>
            <person name="Cuomo C.A."/>
            <person name="Kovacs J.A."/>
        </authorList>
    </citation>
    <scope>NUCLEOTIDE SEQUENCE [LARGE SCALE GENOMIC DNA]</scope>
    <source>
        <strain evidence="3">B80</strain>
    </source>
</reference>
<comment type="caution">
    <text evidence="2">The sequence shown here is derived from an EMBL/GenBank/DDBJ whole genome shotgun (WGS) entry which is preliminary data.</text>
</comment>
<evidence type="ECO:0000256" key="1">
    <source>
        <dbReference type="SAM" id="Phobius"/>
    </source>
</evidence>
<dbReference type="AlphaFoldDB" id="A0A0W4ZI98"/>
<evidence type="ECO:0000313" key="3">
    <source>
        <dbReference type="Proteomes" id="UP000054454"/>
    </source>
</evidence>
<organism evidence="2 3">
    <name type="scientific">Pneumocystis carinii (strain B80)</name>
    <name type="common">Rat pneumocystis pneumonia agent</name>
    <name type="synonym">Pneumocystis carinii f. sp. carinii</name>
    <dbReference type="NCBI Taxonomy" id="1408658"/>
    <lineage>
        <taxon>Eukaryota</taxon>
        <taxon>Fungi</taxon>
        <taxon>Dikarya</taxon>
        <taxon>Ascomycota</taxon>
        <taxon>Taphrinomycotina</taxon>
        <taxon>Pneumocystomycetes</taxon>
        <taxon>Pneumocystaceae</taxon>
        <taxon>Pneumocystis</taxon>
    </lineage>
</organism>
<dbReference type="EMBL" id="LFVZ01000008">
    <property type="protein sequence ID" value="KTW28099.1"/>
    <property type="molecule type" value="Genomic_DNA"/>
</dbReference>
<keyword evidence="1" id="KW-0812">Transmembrane</keyword>
<name>A0A0W4ZI98_PNEC8</name>
<evidence type="ECO:0000313" key="2">
    <source>
        <dbReference type="EMBL" id="KTW28099.1"/>
    </source>
</evidence>
<dbReference type="VEuPathDB" id="FungiDB:T552_01960"/>
<keyword evidence="3" id="KW-1185">Reference proteome</keyword>
<accession>A0A0W4ZI98</accession>
<dbReference type="RefSeq" id="XP_018225808.1">
    <property type="nucleotide sequence ID" value="XM_018370521.1"/>
</dbReference>
<sequence>MLNDAICSRNEEFKKHIKKSRNEQQKALLIAFLLYCAPVIVALVKRKLVNS</sequence>
<protein>
    <submittedName>
        <fullName evidence="2">Uncharacterized protein</fullName>
    </submittedName>
</protein>
<keyword evidence="1" id="KW-1133">Transmembrane helix</keyword>
<feature type="transmembrane region" description="Helical" evidence="1">
    <location>
        <begin position="27"/>
        <end position="44"/>
    </location>
</feature>
<proteinExistence type="predicted"/>
<keyword evidence="1" id="KW-0472">Membrane</keyword>
<gene>
    <name evidence="2" type="ORF">T552_01960</name>
</gene>
<dbReference type="GeneID" id="28936724"/>
<dbReference type="Proteomes" id="UP000054454">
    <property type="component" value="Unassembled WGS sequence"/>
</dbReference>
<dbReference type="OrthoDB" id="5318675at2759"/>